<gene>
    <name evidence="1" type="ORF">BJ508DRAFT_321704</name>
</gene>
<keyword evidence="2" id="KW-1185">Reference proteome</keyword>
<organism evidence="1 2">
    <name type="scientific">Ascobolus immersus RN42</name>
    <dbReference type="NCBI Taxonomy" id="1160509"/>
    <lineage>
        <taxon>Eukaryota</taxon>
        <taxon>Fungi</taxon>
        <taxon>Dikarya</taxon>
        <taxon>Ascomycota</taxon>
        <taxon>Pezizomycotina</taxon>
        <taxon>Pezizomycetes</taxon>
        <taxon>Pezizales</taxon>
        <taxon>Ascobolaceae</taxon>
        <taxon>Ascobolus</taxon>
    </lineage>
</organism>
<accession>A0A3N4ILL4</accession>
<sequence>MTVSFSTLPPELRLAFFRHLNSTPDADNFRYVDKQNRSLITNAIYAASFPNYDETALLDLLCNQKFAIMTELLRIGLLPKPAKEARSIIDRLWSDIRDGTPESRLFAQRRILNLLRRPLKAVHELGTGGSDTKYGMLTEAIREGLEGLLNRGFWIYGSGDSNPILDQVVDKDGNVYRECKKQIRLAIETIHNALFSDSSDLKNNFPKDTDFFAFRQGICVEIKYDLRFARNRHSLEMYPFSPLPMLNFEKFLFGESCLVKVWAGYIEFMVLMGKLMTAFC</sequence>
<name>A0A3N4ILL4_ASCIM</name>
<dbReference type="EMBL" id="ML119649">
    <property type="protein sequence ID" value="RPA86576.1"/>
    <property type="molecule type" value="Genomic_DNA"/>
</dbReference>
<proteinExistence type="predicted"/>
<reference evidence="1 2" key="1">
    <citation type="journal article" date="2018" name="Nat. Ecol. Evol.">
        <title>Pezizomycetes genomes reveal the molecular basis of ectomycorrhizal truffle lifestyle.</title>
        <authorList>
            <person name="Murat C."/>
            <person name="Payen T."/>
            <person name="Noel B."/>
            <person name="Kuo A."/>
            <person name="Morin E."/>
            <person name="Chen J."/>
            <person name="Kohler A."/>
            <person name="Krizsan K."/>
            <person name="Balestrini R."/>
            <person name="Da Silva C."/>
            <person name="Montanini B."/>
            <person name="Hainaut M."/>
            <person name="Levati E."/>
            <person name="Barry K.W."/>
            <person name="Belfiori B."/>
            <person name="Cichocki N."/>
            <person name="Clum A."/>
            <person name="Dockter R.B."/>
            <person name="Fauchery L."/>
            <person name="Guy J."/>
            <person name="Iotti M."/>
            <person name="Le Tacon F."/>
            <person name="Lindquist E.A."/>
            <person name="Lipzen A."/>
            <person name="Malagnac F."/>
            <person name="Mello A."/>
            <person name="Molinier V."/>
            <person name="Miyauchi S."/>
            <person name="Poulain J."/>
            <person name="Riccioni C."/>
            <person name="Rubini A."/>
            <person name="Sitrit Y."/>
            <person name="Splivallo R."/>
            <person name="Traeger S."/>
            <person name="Wang M."/>
            <person name="Zifcakova L."/>
            <person name="Wipf D."/>
            <person name="Zambonelli A."/>
            <person name="Paolocci F."/>
            <person name="Nowrousian M."/>
            <person name="Ottonello S."/>
            <person name="Baldrian P."/>
            <person name="Spatafora J.W."/>
            <person name="Henrissat B."/>
            <person name="Nagy L.G."/>
            <person name="Aury J.M."/>
            <person name="Wincker P."/>
            <person name="Grigoriev I.V."/>
            <person name="Bonfante P."/>
            <person name="Martin F.M."/>
        </authorList>
    </citation>
    <scope>NUCLEOTIDE SEQUENCE [LARGE SCALE GENOMIC DNA]</scope>
    <source>
        <strain evidence="1 2">RN42</strain>
    </source>
</reference>
<dbReference type="AlphaFoldDB" id="A0A3N4ILL4"/>
<protein>
    <submittedName>
        <fullName evidence="1">Uncharacterized protein</fullName>
    </submittedName>
</protein>
<evidence type="ECO:0000313" key="2">
    <source>
        <dbReference type="Proteomes" id="UP000275078"/>
    </source>
</evidence>
<dbReference type="Proteomes" id="UP000275078">
    <property type="component" value="Unassembled WGS sequence"/>
</dbReference>
<evidence type="ECO:0000313" key="1">
    <source>
        <dbReference type="EMBL" id="RPA86576.1"/>
    </source>
</evidence>